<dbReference type="GO" id="GO:0002229">
    <property type="term" value="P:defense response to oomycetes"/>
    <property type="evidence" value="ECO:0007669"/>
    <property type="project" value="UniProtKB-ARBA"/>
</dbReference>
<reference evidence="25" key="2">
    <citation type="submission" date="2021-01" db="UniProtKB">
        <authorList>
            <consortium name="EnsemblPlants"/>
        </authorList>
    </citation>
    <scope>IDENTIFICATION</scope>
</reference>
<dbReference type="Pfam" id="PF00069">
    <property type="entry name" value="Pkinase"/>
    <property type="match status" value="1"/>
</dbReference>
<comment type="function">
    <text evidence="20">Promotes hydrogen peroxide H(2)O(2) production and cell death.</text>
</comment>
<keyword evidence="10" id="KW-0430">Lectin</keyword>
<dbReference type="EnsemblPlants" id="QL11p049354:mrna">
    <property type="protein sequence ID" value="QL11p049354:mrna"/>
    <property type="gene ID" value="QL11p049354"/>
</dbReference>
<keyword evidence="6" id="KW-0723">Serine/threonine-protein kinase</keyword>
<comment type="similarity">
    <text evidence="3">In the N-terminal section; belongs to the leguminous lectin family.</text>
</comment>
<feature type="binding site" evidence="22">
    <location>
        <position position="358"/>
    </location>
    <ligand>
        <name>ATP</name>
        <dbReference type="ChEBI" id="CHEBI:30616"/>
    </ligand>
</feature>
<accession>A0A7N2MZB8</accession>
<evidence type="ECO:0000256" key="17">
    <source>
        <dbReference type="ARBA" id="ARBA00023170"/>
    </source>
</evidence>
<evidence type="ECO:0000256" key="9">
    <source>
        <dbReference type="ARBA" id="ARBA00022729"/>
    </source>
</evidence>
<evidence type="ECO:0000256" key="2">
    <source>
        <dbReference type="ARBA" id="ARBA00007606"/>
    </source>
</evidence>
<dbReference type="GO" id="GO:0009626">
    <property type="term" value="P:plant-type hypersensitive response"/>
    <property type="evidence" value="ECO:0007669"/>
    <property type="project" value="UniProtKB-ARBA"/>
</dbReference>
<dbReference type="InterPro" id="IPR050528">
    <property type="entry name" value="L-type_Lectin-RKs"/>
</dbReference>
<evidence type="ECO:0000313" key="26">
    <source>
        <dbReference type="Proteomes" id="UP000594261"/>
    </source>
</evidence>
<dbReference type="Pfam" id="PF00139">
    <property type="entry name" value="Lectin_legB"/>
    <property type="match status" value="1"/>
</dbReference>
<dbReference type="CDD" id="cd06899">
    <property type="entry name" value="lectin_legume_LecRK_Arcelin_ConA"/>
    <property type="match status" value="1"/>
</dbReference>
<dbReference type="InterPro" id="IPR000985">
    <property type="entry name" value="Lectin_LegA_CS"/>
</dbReference>
<evidence type="ECO:0000256" key="5">
    <source>
        <dbReference type="ARBA" id="ARBA00022475"/>
    </source>
</evidence>
<dbReference type="SUPFAM" id="SSF49899">
    <property type="entry name" value="Concanavalin A-like lectins/glucanases"/>
    <property type="match status" value="1"/>
</dbReference>
<evidence type="ECO:0000256" key="16">
    <source>
        <dbReference type="ARBA" id="ARBA00023136"/>
    </source>
</evidence>
<dbReference type="PROSITE" id="PS00308">
    <property type="entry name" value="LECTIN_LEGUME_ALPHA"/>
    <property type="match status" value="1"/>
</dbReference>
<keyword evidence="11 22" id="KW-0547">Nucleotide-binding</keyword>
<evidence type="ECO:0000256" key="3">
    <source>
        <dbReference type="ARBA" id="ARBA00008536"/>
    </source>
</evidence>
<dbReference type="InterPro" id="IPR001220">
    <property type="entry name" value="Legume_lectin_dom"/>
</dbReference>
<dbReference type="GO" id="GO:0005524">
    <property type="term" value="F:ATP binding"/>
    <property type="evidence" value="ECO:0007669"/>
    <property type="project" value="UniProtKB-UniRule"/>
</dbReference>
<evidence type="ECO:0000256" key="10">
    <source>
        <dbReference type="ARBA" id="ARBA00022734"/>
    </source>
</evidence>
<dbReference type="FunFam" id="1.10.510.10:FF:000240">
    <property type="entry name" value="Lectin-domain containing receptor kinase A4.3"/>
    <property type="match status" value="1"/>
</dbReference>
<evidence type="ECO:0000256" key="14">
    <source>
        <dbReference type="ARBA" id="ARBA00022840"/>
    </source>
</evidence>
<dbReference type="EMBL" id="LRBV02000011">
    <property type="status" value="NOT_ANNOTATED_CDS"/>
    <property type="molecule type" value="Genomic_DNA"/>
</dbReference>
<evidence type="ECO:0000256" key="1">
    <source>
        <dbReference type="ARBA" id="ARBA00004251"/>
    </source>
</evidence>
<feature type="transmembrane region" description="Helical" evidence="23">
    <location>
        <begin position="12"/>
        <end position="34"/>
    </location>
</feature>
<dbReference type="SUPFAM" id="SSF56112">
    <property type="entry name" value="Protein kinase-like (PK-like)"/>
    <property type="match status" value="1"/>
</dbReference>
<keyword evidence="13" id="KW-0611">Plant defense</keyword>
<dbReference type="GO" id="GO:0004674">
    <property type="term" value="F:protein serine/threonine kinase activity"/>
    <property type="evidence" value="ECO:0007669"/>
    <property type="project" value="UniProtKB-KW"/>
</dbReference>
<evidence type="ECO:0000256" key="13">
    <source>
        <dbReference type="ARBA" id="ARBA00022821"/>
    </source>
</evidence>
<dbReference type="InterPro" id="IPR011009">
    <property type="entry name" value="Kinase-like_dom_sf"/>
</dbReference>
<evidence type="ECO:0000256" key="7">
    <source>
        <dbReference type="ARBA" id="ARBA00022679"/>
    </source>
</evidence>
<evidence type="ECO:0000256" key="18">
    <source>
        <dbReference type="ARBA" id="ARBA00023180"/>
    </source>
</evidence>
<dbReference type="GO" id="GO:0030246">
    <property type="term" value="F:carbohydrate binding"/>
    <property type="evidence" value="ECO:0007669"/>
    <property type="project" value="UniProtKB-KW"/>
</dbReference>
<protein>
    <recommendedName>
        <fullName evidence="24">Protein kinase domain-containing protein</fullName>
    </recommendedName>
</protein>
<feature type="domain" description="Protein kinase" evidence="24">
    <location>
        <begin position="328"/>
        <end position="541"/>
    </location>
</feature>
<sequence length="541" mass="60065">MVLTIKHFPSPQLFILFYLFMITNFFTLLTPFTFTSALSFNFTSFSKDNTDITYESTASSENQAIQLTGSNLTEQLQGQATYSKPLQLRDNATGKLTDFTTHFTFSISSLNQTAYGDGMTFFIVPNGSKIPTAAIGGSLGLYQVSNTSNNRFVAVEFDIFTNDWDPPGEHVGININSKKSIANVSWSSNIAIREGKINEAWINYNSSSNDLCVAFTVFGDNITVRQSLSVNVNLIDFLPDWVTFGFSAATGSAYAIHTIYSWDFSSSLEIVGLSPNSASGQGKDKKLGRYKSDNDVHASDNHVVEEFPRGRAPREFSYDELARATNNFNDEQILGRGGFGAVYIGSLRDSNSSVAVKKISEESRQGVNEYASEINVISRLRHRNLVELIGWCHERSRELLLVYEFMPNGSLDSHLYGEGNLLTWRRRYTIIQNLAEALLYLHEGWEYCVLHRDIKSSNIMLDSNFNAKLGDFGLARLVDHDKGSRTTRSAGTLGYIDPNYMTTGKASKISDVYSFGVVALEIATGKSPTDQSTTQGLLKLV</sequence>
<comment type="similarity">
    <text evidence="2">Belongs to the leguminous lectin family.</text>
</comment>
<comment type="function">
    <text evidence="19">Involved in resistance response to the pathogenic oomycetes Phytophthora infestans and Phytophthora capsici.</text>
</comment>
<dbReference type="PROSITE" id="PS00107">
    <property type="entry name" value="PROTEIN_KINASE_ATP"/>
    <property type="match status" value="1"/>
</dbReference>
<reference evidence="25 26" key="1">
    <citation type="journal article" date="2016" name="G3 (Bethesda)">
        <title>First Draft Assembly and Annotation of the Genome of a California Endemic Oak Quercus lobata Nee (Fagaceae).</title>
        <authorList>
            <person name="Sork V.L."/>
            <person name="Fitz-Gibbon S.T."/>
            <person name="Puiu D."/>
            <person name="Crepeau M."/>
            <person name="Gugger P.F."/>
            <person name="Sherman R."/>
            <person name="Stevens K."/>
            <person name="Langley C.H."/>
            <person name="Pellegrini M."/>
            <person name="Salzberg S.L."/>
        </authorList>
    </citation>
    <scope>NUCLEOTIDE SEQUENCE [LARGE SCALE GENOMIC DNA]</scope>
    <source>
        <strain evidence="25 26">cv. SW786</strain>
    </source>
</reference>
<name>A0A7N2MZB8_QUELO</name>
<dbReference type="Gene3D" id="2.60.120.200">
    <property type="match status" value="1"/>
</dbReference>
<evidence type="ECO:0000256" key="20">
    <source>
        <dbReference type="ARBA" id="ARBA00058818"/>
    </source>
</evidence>
<evidence type="ECO:0000256" key="23">
    <source>
        <dbReference type="SAM" id="Phobius"/>
    </source>
</evidence>
<keyword evidence="5" id="KW-1003">Cell membrane</keyword>
<dbReference type="Gene3D" id="1.10.510.10">
    <property type="entry name" value="Transferase(Phosphotransferase) domain 1"/>
    <property type="match status" value="1"/>
</dbReference>
<proteinExistence type="inferred from homology"/>
<dbReference type="GO" id="GO:0005886">
    <property type="term" value="C:plasma membrane"/>
    <property type="evidence" value="ECO:0007669"/>
    <property type="project" value="UniProtKB-SubCell"/>
</dbReference>
<keyword evidence="12" id="KW-0418">Kinase</keyword>
<evidence type="ECO:0000256" key="22">
    <source>
        <dbReference type="PROSITE-ProRule" id="PRU10141"/>
    </source>
</evidence>
<dbReference type="InterPro" id="IPR000719">
    <property type="entry name" value="Prot_kinase_dom"/>
</dbReference>
<keyword evidence="7" id="KW-0808">Transferase</keyword>
<evidence type="ECO:0000256" key="15">
    <source>
        <dbReference type="ARBA" id="ARBA00022989"/>
    </source>
</evidence>
<dbReference type="InterPro" id="IPR013320">
    <property type="entry name" value="ConA-like_dom_sf"/>
</dbReference>
<keyword evidence="15 23" id="KW-1133">Transmembrane helix</keyword>
<evidence type="ECO:0000256" key="6">
    <source>
        <dbReference type="ARBA" id="ARBA00022527"/>
    </source>
</evidence>
<comment type="similarity">
    <text evidence="4">In the C-terminal section; belongs to the protein kinase superfamily. Ser/Thr protein kinase family.</text>
</comment>
<dbReference type="InterPro" id="IPR017441">
    <property type="entry name" value="Protein_kinase_ATP_BS"/>
</dbReference>
<dbReference type="FunFam" id="2.60.120.200:FF:000103">
    <property type="entry name" value="L-type lectin-domain containing receptor kinase IX.1"/>
    <property type="match status" value="1"/>
</dbReference>
<keyword evidence="17" id="KW-0675">Receptor</keyword>
<dbReference type="AlphaFoldDB" id="A0A7N2MZB8"/>
<keyword evidence="9" id="KW-0732">Signal</keyword>
<evidence type="ECO:0000256" key="4">
    <source>
        <dbReference type="ARBA" id="ARBA00010217"/>
    </source>
</evidence>
<comment type="subunit">
    <text evidence="21">Interacts with ABCG40.</text>
</comment>
<evidence type="ECO:0000256" key="21">
    <source>
        <dbReference type="ARBA" id="ARBA00063357"/>
    </source>
</evidence>
<dbReference type="InterPro" id="IPR008271">
    <property type="entry name" value="Ser/Thr_kinase_AS"/>
</dbReference>
<keyword evidence="26" id="KW-1185">Reference proteome</keyword>
<dbReference type="OMA" id="LFGWCHQ"/>
<dbReference type="Gramene" id="QL11p049354:mrna">
    <property type="protein sequence ID" value="QL11p049354:mrna"/>
    <property type="gene ID" value="QL11p049354"/>
</dbReference>
<keyword evidence="8 23" id="KW-0812">Transmembrane</keyword>
<evidence type="ECO:0000256" key="8">
    <source>
        <dbReference type="ARBA" id="ARBA00022692"/>
    </source>
</evidence>
<evidence type="ECO:0000256" key="12">
    <source>
        <dbReference type="ARBA" id="ARBA00022777"/>
    </source>
</evidence>
<dbReference type="InParanoid" id="A0A7N2MZB8"/>
<keyword evidence="16 23" id="KW-0472">Membrane</keyword>
<keyword evidence="14 22" id="KW-0067">ATP-binding</keyword>
<evidence type="ECO:0000313" key="25">
    <source>
        <dbReference type="EnsemblPlants" id="QL11p049354:mrna"/>
    </source>
</evidence>
<dbReference type="PROSITE" id="PS00108">
    <property type="entry name" value="PROTEIN_KINASE_ST"/>
    <property type="match status" value="1"/>
</dbReference>
<evidence type="ECO:0000259" key="24">
    <source>
        <dbReference type="PROSITE" id="PS50011"/>
    </source>
</evidence>
<dbReference type="FunFam" id="3.30.200.20:FF:000168">
    <property type="entry name" value="L-type lectin-domain containing receptor kinase IX.1"/>
    <property type="match status" value="1"/>
</dbReference>
<evidence type="ECO:0000256" key="19">
    <source>
        <dbReference type="ARBA" id="ARBA00058054"/>
    </source>
</evidence>
<dbReference type="PROSITE" id="PS50011">
    <property type="entry name" value="PROTEIN_KINASE_DOM"/>
    <property type="match status" value="1"/>
</dbReference>
<evidence type="ECO:0000256" key="11">
    <source>
        <dbReference type="ARBA" id="ARBA00022741"/>
    </source>
</evidence>
<dbReference type="Proteomes" id="UP000594261">
    <property type="component" value="Chromosome 11"/>
</dbReference>
<organism evidence="25 26">
    <name type="scientific">Quercus lobata</name>
    <name type="common">Valley oak</name>
    <dbReference type="NCBI Taxonomy" id="97700"/>
    <lineage>
        <taxon>Eukaryota</taxon>
        <taxon>Viridiplantae</taxon>
        <taxon>Streptophyta</taxon>
        <taxon>Embryophyta</taxon>
        <taxon>Tracheophyta</taxon>
        <taxon>Spermatophyta</taxon>
        <taxon>Magnoliopsida</taxon>
        <taxon>eudicotyledons</taxon>
        <taxon>Gunneridae</taxon>
        <taxon>Pentapetalae</taxon>
        <taxon>rosids</taxon>
        <taxon>fabids</taxon>
        <taxon>Fagales</taxon>
        <taxon>Fagaceae</taxon>
        <taxon>Quercus</taxon>
    </lineage>
</organism>
<keyword evidence="18" id="KW-0325">Glycoprotein</keyword>
<dbReference type="SMART" id="SM00220">
    <property type="entry name" value="S_TKc"/>
    <property type="match status" value="1"/>
</dbReference>
<dbReference type="PANTHER" id="PTHR27007">
    <property type="match status" value="1"/>
</dbReference>
<dbReference type="Gene3D" id="3.30.200.20">
    <property type="entry name" value="Phosphorylase Kinase, domain 1"/>
    <property type="match status" value="1"/>
</dbReference>
<comment type="subcellular location">
    <subcellularLocation>
        <location evidence="1">Cell membrane</location>
        <topology evidence="1">Single-pass type I membrane protein</topology>
    </subcellularLocation>
</comment>